<evidence type="ECO:0000313" key="3">
    <source>
        <dbReference type="Proteomes" id="UP000184035"/>
    </source>
</evidence>
<dbReference type="STRING" id="1533.SAMN05443638_1126"/>
<dbReference type="OrthoDB" id="2677224at2"/>
<name>A0A1M4WEA2_9CLOT</name>
<dbReference type="Proteomes" id="UP000184035">
    <property type="component" value="Unassembled WGS sequence"/>
</dbReference>
<dbReference type="RefSeq" id="WP_072895620.1">
    <property type="nucleotide sequence ID" value="NZ_FQVM01000012.1"/>
</dbReference>
<dbReference type="EMBL" id="FQVM01000012">
    <property type="protein sequence ID" value="SHE79611.1"/>
    <property type="molecule type" value="Genomic_DNA"/>
</dbReference>
<organism evidence="2 3">
    <name type="scientific">Clostridium fallax</name>
    <dbReference type="NCBI Taxonomy" id="1533"/>
    <lineage>
        <taxon>Bacteria</taxon>
        <taxon>Bacillati</taxon>
        <taxon>Bacillota</taxon>
        <taxon>Clostridia</taxon>
        <taxon>Eubacteriales</taxon>
        <taxon>Clostridiaceae</taxon>
        <taxon>Clostridium</taxon>
    </lineage>
</organism>
<reference evidence="2 3" key="1">
    <citation type="submission" date="2016-11" db="EMBL/GenBank/DDBJ databases">
        <authorList>
            <person name="Jaros S."/>
            <person name="Januszkiewicz K."/>
            <person name="Wedrychowicz H."/>
        </authorList>
    </citation>
    <scope>NUCLEOTIDE SEQUENCE [LARGE SCALE GENOMIC DNA]</scope>
    <source>
        <strain evidence="2 3">DSM 2631</strain>
    </source>
</reference>
<keyword evidence="3" id="KW-1185">Reference proteome</keyword>
<feature type="transmembrane region" description="Helical" evidence="1">
    <location>
        <begin position="7"/>
        <end position="24"/>
    </location>
</feature>
<protein>
    <recommendedName>
        <fullName evidence="4">Lipoprotein</fullName>
    </recommendedName>
</protein>
<gene>
    <name evidence="2" type="ORF">SAMN05443638_1126</name>
</gene>
<proteinExistence type="predicted"/>
<keyword evidence="1" id="KW-0472">Membrane</keyword>
<dbReference type="AlphaFoldDB" id="A0A1M4WEA2"/>
<evidence type="ECO:0008006" key="4">
    <source>
        <dbReference type="Google" id="ProtNLM"/>
    </source>
</evidence>
<keyword evidence="1" id="KW-0812">Transmembrane</keyword>
<evidence type="ECO:0000313" key="2">
    <source>
        <dbReference type="EMBL" id="SHE79611.1"/>
    </source>
</evidence>
<keyword evidence="1" id="KW-1133">Transmembrane helix</keyword>
<evidence type="ECO:0000256" key="1">
    <source>
        <dbReference type="SAM" id="Phobius"/>
    </source>
</evidence>
<accession>A0A1M4WEA2</accession>
<sequence length="494" mass="57581">MIKKLKGIFIISIIIIFTFINLIGCKKIEDTGRKIVPPEVKNNAITGIWNIYKYQIIDERIADKKESDKLINSNVSFGEDVVRIGEIYFTMPKYKLKVVNSKYYFLHEYKADINKYNIEDKEVEAVLISDSGNGFCELVLSNDKEGYLFYNGVIYWVKKVSNESEKADTNKINNDVKEQDKVVDTSYDMPTGLYLGLKTPRTVNEDGTYSNVKYRTLWISFSNGKLNDIHERENILLPRMKGFWEVKVEENKKDGKLYEFPEAKEKKNGENKYNNEFNNKENINHYEEIMFVGNDYIATEYYTGDDFKGKYNSYKMLPVDNLQVSNGIDIGTLLGDNAKKAFKDSYDLSINLLPEEQKVKFNNDNLNYENYTMIRKNGHWILKGKAEGLDNEQRDFNIEYLPPKKLVNYDRLYVTWNTIKDILPSAIDAYTSPNGRIILIANKEYIYIYQILKGKITGEPLSKIKLNKDESIIMAEWANGDFVDRWNKFFINNN</sequence>